<dbReference type="PANTHER" id="PTHR20855">
    <property type="entry name" value="ADIPOR/PROGESTIN RECEPTOR-RELATED"/>
    <property type="match status" value="1"/>
</dbReference>
<feature type="transmembrane region" description="Helical" evidence="7">
    <location>
        <begin position="82"/>
        <end position="103"/>
    </location>
</feature>
<evidence type="ECO:0000256" key="5">
    <source>
        <dbReference type="PIRSR" id="PIRSR604254-1"/>
    </source>
</evidence>
<dbReference type="PANTHER" id="PTHR20855:SF3">
    <property type="entry name" value="LD03007P"/>
    <property type="match status" value="1"/>
</dbReference>
<evidence type="ECO:0000256" key="4">
    <source>
        <dbReference type="ARBA" id="ARBA00023136"/>
    </source>
</evidence>
<feature type="transmembrane region" description="Helical" evidence="7">
    <location>
        <begin position="229"/>
        <end position="255"/>
    </location>
</feature>
<organism evidence="8 9">
    <name type="scientific">Microcella putealis</name>
    <dbReference type="NCBI Taxonomy" id="337005"/>
    <lineage>
        <taxon>Bacteria</taxon>
        <taxon>Bacillati</taxon>
        <taxon>Actinomycetota</taxon>
        <taxon>Actinomycetes</taxon>
        <taxon>Micrococcales</taxon>
        <taxon>Microbacteriaceae</taxon>
        <taxon>Microcella</taxon>
    </lineage>
</organism>
<keyword evidence="9" id="KW-1185">Reference proteome</keyword>
<accession>A0A4Q7LX25</accession>
<dbReference type="GO" id="GO:0046872">
    <property type="term" value="F:metal ion binding"/>
    <property type="evidence" value="ECO:0007669"/>
    <property type="project" value="UniProtKB-KW"/>
</dbReference>
<evidence type="ECO:0000256" key="3">
    <source>
        <dbReference type="ARBA" id="ARBA00022989"/>
    </source>
</evidence>
<feature type="transmembrane region" description="Helical" evidence="7">
    <location>
        <begin position="124"/>
        <end position="140"/>
    </location>
</feature>
<dbReference type="OrthoDB" id="9813689at2"/>
<comment type="subcellular location">
    <subcellularLocation>
        <location evidence="1">Membrane</location>
        <topology evidence="1">Multi-pass membrane protein</topology>
    </subcellularLocation>
</comment>
<name>A0A4Q7LX25_9MICO</name>
<evidence type="ECO:0000256" key="6">
    <source>
        <dbReference type="SAM" id="MobiDB-lite"/>
    </source>
</evidence>
<evidence type="ECO:0000313" key="8">
    <source>
        <dbReference type="EMBL" id="RZS59575.1"/>
    </source>
</evidence>
<sequence>MTATPNGPSADRDPSASDGATPATVEREPGSGIPNIPLLDESIDYRGLERKPTWRGWIHAGTFPLAIVLGLVLVALGEGPMARWSSTVFVFTSLLLFGISATYHRFTWSDRMRVLLKRLDHANIFLLIAGTYTPMALLALPLDKGLILLSLVWAGAALGIGFRVFWIHAPRWVYVPLYLLLGWAAVLYLPDLIAANVAMMVLVVAGGLAYTAGAVIYGMKKPNPIPGVFGFHEIFHALTVVAFLCHWSATLLLAINPPFNGG</sequence>
<keyword evidence="4 7" id="KW-0472">Membrane</keyword>
<dbReference type="AlphaFoldDB" id="A0A4Q7LX25"/>
<dbReference type="EMBL" id="SGWW01000001">
    <property type="protein sequence ID" value="RZS59575.1"/>
    <property type="molecule type" value="Genomic_DNA"/>
</dbReference>
<feature type="transmembrane region" description="Helical" evidence="7">
    <location>
        <begin position="195"/>
        <end position="217"/>
    </location>
</feature>
<evidence type="ECO:0000313" key="9">
    <source>
        <dbReference type="Proteomes" id="UP000293519"/>
    </source>
</evidence>
<feature type="region of interest" description="Disordered" evidence="6">
    <location>
        <begin position="1"/>
        <end position="35"/>
    </location>
</feature>
<feature type="transmembrane region" description="Helical" evidence="7">
    <location>
        <begin position="56"/>
        <end position="76"/>
    </location>
</feature>
<gene>
    <name evidence="8" type="ORF">EV141_0804</name>
</gene>
<dbReference type="Proteomes" id="UP000293519">
    <property type="component" value="Unassembled WGS sequence"/>
</dbReference>
<feature type="binding site" evidence="5">
    <location>
        <position position="232"/>
    </location>
    <ligand>
        <name>Zn(2+)</name>
        <dbReference type="ChEBI" id="CHEBI:29105"/>
    </ligand>
</feature>
<dbReference type="GO" id="GO:0016020">
    <property type="term" value="C:membrane"/>
    <property type="evidence" value="ECO:0007669"/>
    <property type="project" value="UniProtKB-SubCell"/>
</dbReference>
<protein>
    <submittedName>
        <fullName evidence="8">Hemolysin III</fullName>
    </submittedName>
</protein>
<dbReference type="Pfam" id="PF03006">
    <property type="entry name" value="HlyIII"/>
    <property type="match status" value="1"/>
</dbReference>
<keyword evidence="5" id="KW-0862">Zinc</keyword>
<evidence type="ECO:0000256" key="1">
    <source>
        <dbReference type="ARBA" id="ARBA00004141"/>
    </source>
</evidence>
<keyword evidence="2 7" id="KW-0812">Transmembrane</keyword>
<feature type="binding site" evidence="5">
    <location>
        <position position="236"/>
    </location>
    <ligand>
        <name>Zn(2+)</name>
        <dbReference type="ChEBI" id="CHEBI:29105"/>
    </ligand>
</feature>
<feature type="binding site" evidence="5">
    <location>
        <position position="104"/>
    </location>
    <ligand>
        <name>Zn(2+)</name>
        <dbReference type="ChEBI" id="CHEBI:29105"/>
    </ligand>
</feature>
<comment type="caution">
    <text evidence="8">The sequence shown here is derived from an EMBL/GenBank/DDBJ whole genome shotgun (WGS) entry which is preliminary data.</text>
</comment>
<dbReference type="RefSeq" id="WP_130484648.1">
    <property type="nucleotide sequence ID" value="NZ_SGWW01000001.1"/>
</dbReference>
<evidence type="ECO:0000256" key="2">
    <source>
        <dbReference type="ARBA" id="ARBA00022692"/>
    </source>
</evidence>
<feature type="transmembrane region" description="Helical" evidence="7">
    <location>
        <begin position="146"/>
        <end position="165"/>
    </location>
</feature>
<keyword evidence="3 7" id="KW-1133">Transmembrane helix</keyword>
<proteinExistence type="predicted"/>
<dbReference type="InterPro" id="IPR004254">
    <property type="entry name" value="AdipoR/HlyIII-related"/>
</dbReference>
<evidence type="ECO:0000256" key="7">
    <source>
        <dbReference type="SAM" id="Phobius"/>
    </source>
</evidence>
<keyword evidence="5" id="KW-0479">Metal-binding</keyword>
<feature type="transmembrane region" description="Helical" evidence="7">
    <location>
        <begin position="172"/>
        <end position="189"/>
    </location>
</feature>
<reference evidence="8 9" key="1">
    <citation type="journal article" date="2015" name="Stand. Genomic Sci.">
        <title>Genomic Encyclopedia of Bacterial and Archaeal Type Strains, Phase III: the genomes of soil and plant-associated and newly described type strains.</title>
        <authorList>
            <person name="Whitman W.B."/>
            <person name="Woyke T."/>
            <person name="Klenk H.P."/>
            <person name="Zhou Y."/>
            <person name="Lilburn T.G."/>
            <person name="Beck B.J."/>
            <person name="De Vos P."/>
            <person name="Vandamme P."/>
            <person name="Eisen J.A."/>
            <person name="Garrity G."/>
            <person name="Hugenholtz P."/>
            <person name="Kyrpides N.C."/>
        </authorList>
    </citation>
    <scope>NUCLEOTIDE SEQUENCE [LARGE SCALE GENOMIC DNA]</scope>
    <source>
        <strain evidence="8 9">CV2</strain>
    </source>
</reference>